<comment type="function">
    <text evidence="1">Responsible for the deiodination of T4 (3,5,3',5'-tetraiodothyronine).</text>
</comment>
<dbReference type="InterPro" id="IPR000643">
    <property type="entry name" value="Iodothyronine_deiodinase"/>
</dbReference>
<dbReference type="GO" id="GO:0004800">
    <property type="term" value="F:thyroxine 5'-deiodinase activity"/>
    <property type="evidence" value="ECO:0007669"/>
    <property type="project" value="InterPro"/>
</dbReference>
<reference evidence="3" key="1">
    <citation type="journal article" date="2023" name="G3 (Bethesda)">
        <title>Whole genome assembly and annotation of the endangered Caribbean coral Acropora cervicornis.</title>
        <authorList>
            <person name="Selwyn J.D."/>
            <person name="Vollmer S.V."/>
        </authorList>
    </citation>
    <scope>NUCLEOTIDE SEQUENCE</scope>
    <source>
        <strain evidence="3">K2</strain>
    </source>
</reference>
<keyword evidence="1" id="KW-0712">Selenocysteine</keyword>
<accession>A0AAD9QGF5</accession>
<name>A0AAD9QGF5_ACRCE</name>
<organism evidence="3 4">
    <name type="scientific">Acropora cervicornis</name>
    <name type="common">Staghorn coral</name>
    <dbReference type="NCBI Taxonomy" id="6130"/>
    <lineage>
        <taxon>Eukaryota</taxon>
        <taxon>Metazoa</taxon>
        <taxon>Cnidaria</taxon>
        <taxon>Anthozoa</taxon>
        <taxon>Hexacorallia</taxon>
        <taxon>Scleractinia</taxon>
        <taxon>Astrocoeniina</taxon>
        <taxon>Acroporidae</taxon>
        <taxon>Acropora</taxon>
    </lineage>
</organism>
<dbReference type="Proteomes" id="UP001249851">
    <property type="component" value="Unassembled WGS sequence"/>
</dbReference>
<keyword evidence="2" id="KW-0812">Transmembrane</keyword>
<dbReference type="Gene3D" id="3.40.30.10">
    <property type="entry name" value="Glutaredoxin"/>
    <property type="match status" value="1"/>
</dbReference>
<dbReference type="PANTHER" id="PTHR11781:SF24">
    <property type="entry name" value="IODOTHYRONINE DEIODINASE"/>
    <property type="match status" value="1"/>
</dbReference>
<evidence type="ECO:0000313" key="4">
    <source>
        <dbReference type="Proteomes" id="UP001249851"/>
    </source>
</evidence>
<keyword evidence="2" id="KW-1133">Transmembrane helix</keyword>
<keyword evidence="1" id="KW-0893">Thyroid hormones biosynthesis</keyword>
<dbReference type="PANTHER" id="PTHR11781">
    <property type="entry name" value="IODOTHYRONINE DEIODINASE"/>
    <property type="match status" value="1"/>
</dbReference>
<comment type="caution">
    <text evidence="3">The sequence shown here is derived from an EMBL/GenBank/DDBJ whole genome shotgun (WGS) entry which is preliminary data.</text>
</comment>
<dbReference type="EMBL" id="JARQWQ010000035">
    <property type="protein sequence ID" value="KAK2560827.1"/>
    <property type="molecule type" value="Genomic_DNA"/>
</dbReference>
<feature type="transmembrane region" description="Helical" evidence="2">
    <location>
        <begin position="12"/>
        <end position="33"/>
    </location>
</feature>
<proteinExistence type="inferred from homology"/>
<keyword evidence="4" id="KW-1185">Reference proteome</keyword>
<keyword evidence="2" id="KW-0472">Membrane</keyword>
<dbReference type="Pfam" id="PF00837">
    <property type="entry name" value="T4_deiodinase"/>
    <property type="match status" value="1"/>
</dbReference>
<gene>
    <name evidence="3" type="ORF">P5673_016634</name>
</gene>
<evidence type="ECO:0000313" key="3">
    <source>
        <dbReference type="EMBL" id="KAK2560827.1"/>
    </source>
</evidence>
<comment type="similarity">
    <text evidence="1">Belongs to the iodothyronine deiodinase family.</text>
</comment>
<reference evidence="3" key="2">
    <citation type="journal article" date="2023" name="Science">
        <title>Genomic signatures of disease resistance in endangered staghorn corals.</title>
        <authorList>
            <person name="Vollmer S.V."/>
            <person name="Selwyn J.D."/>
            <person name="Despard B.A."/>
            <person name="Roesel C.L."/>
        </authorList>
    </citation>
    <scope>NUCLEOTIDE SEQUENCE</scope>
    <source>
        <strain evidence="3">K2</strain>
    </source>
</reference>
<protein>
    <recommendedName>
        <fullName evidence="1">Iodothyronine deiodinase</fullName>
    </recommendedName>
</protein>
<dbReference type="GO" id="GO:0042446">
    <property type="term" value="P:hormone biosynthetic process"/>
    <property type="evidence" value="ECO:0007669"/>
    <property type="project" value="UniProtKB-KW"/>
</dbReference>
<dbReference type="AlphaFoldDB" id="A0AAD9QGF5"/>
<keyword evidence="1" id="KW-0560">Oxidoreductase</keyword>
<evidence type="ECO:0000256" key="2">
    <source>
        <dbReference type="SAM" id="Phobius"/>
    </source>
</evidence>
<sequence length="236" mass="27027">MTLIIQKLRSFAIFTLLVFVFCLGTLLRVFPFFKRFISNVIDTMFPFKMPQDDYWDSMFSRQMLTGLLRYIHLDMNKKTKLGTKAYNSPLFSLDGTTCFRLLDCSKQGRPLVLSDFGEIVRDFSDIADFVIVYIEEAHPSDGWALKNNYNIPKHRTQEDRCAAARLLLSCDSPCAVGVDSMLDSANLAYGASPERLYIIQESKIVYQGGPGPMSYRTREVRVWLENYASQKISYVG</sequence>
<dbReference type="GO" id="GO:0042403">
    <property type="term" value="P:thyroid hormone metabolic process"/>
    <property type="evidence" value="ECO:0007669"/>
    <property type="project" value="TreeGrafter"/>
</dbReference>
<evidence type="ECO:0000256" key="1">
    <source>
        <dbReference type="RuleBase" id="RU000676"/>
    </source>
</evidence>